<dbReference type="AlphaFoldDB" id="A0A133VS85"/>
<comment type="caution">
    <text evidence="1">The sequence shown here is derived from an EMBL/GenBank/DDBJ whole genome shotgun (WGS) entry which is preliminary data.</text>
</comment>
<dbReference type="GO" id="GO:0003676">
    <property type="term" value="F:nucleic acid binding"/>
    <property type="evidence" value="ECO:0007669"/>
    <property type="project" value="InterPro"/>
</dbReference>
<evidence type="ECO:0000313" key="2">
    <source>
        <dbReference type="Proteomes" id="UP000070399"/>
    </source>
</evidence>
<keyword evidence="2" id="KW-1185">Reference proteome</keyword>
<name>A0A133VS85_9EURY</name>
<organism evidence="1 2">
    <name type="scientific">candidate division MSBL1 archaeon SCGC-AAA833F18</name>
    <dbReference type="NCBI Taxonomy" id="1698257"/>
    <lineage>
        <taxon>Archaea</taxon>
        <taxon>Methanobacteriati</taxon>
        <taxon>Methanobacteriota</taxon>
        <taxon>candidate division MSBL1</taxon>
    </lineage>
</organism>
<accession>A0A133VS85</accession>
<dbReference type="InterPro" id="IPR011856">
    <property type="entry name" value="tRNA_endonuc-like_dom_sf"/>
</dbReference>
<protein>
    <submittedName>
        <fullName evidence="1">Uncharacterized protein</fullName>
    </submittedName>
</protein>
<proteinExistence type="predicted"/>
<sequence length="352" mass="39991">MEGGLFVTLYDEKTLKLYLENGVYGQHMPPEMGEPSSYSNHYRVLGDYACCRKNNHVFFFLKRKIVYAGQILGSRDHGSFYLNGGMSPMGREANAPLVWDESKREIYESTEDPGLFKVKVRNGKVTRCQPFLIRFEDNLDLAGDYIISDQFYFKLGEYPYPLPSNSISGMGFCTLTPGETNTLLELLENEPEGSVSPISDEDVELEDEPIPYSPKYGIENATEATTESHLEASVIANPKLLLENMHPGSAVICRQVPISPFKPRQMDRADMCYYGEMALRNGTIPDTVIELKVNKAGKQEALQVERYLKWLHKRLGDEAKSIEVYVFAPGFKRTFPQNISDKFQDQIQKVKF</sequence>
<gene>
    <name evidence="1" type="ORF">AKJ35_01040</name>
</gene>
<dbReference type="Proteomes" id="UP000070399">
    <property type="component" value="Unassembled WGS sequence"/>
</dbReference>
<reference evidence="1 2" key="1">
    <citation type="journal article" date="2016" name="Sci. Rep.">
        <title>Metabolic traits of an uncultured archaeal lineage -MSBL1- from brine pools of the Red Sea.</title>
        <authorList>
            <person name="Mwirichia R."/>
            <person name="Alam I."/>
            <person name="Rashid M."/>
            <person name="Vinu M."/>
            <person name="Ba-Alawi W."/>
            <person name="Anthony Kamau A."/>
            <person name="Kamanda Ngugi D."/>
            <person name="Goker M."/>
            <person name="Klenk H.P."/>
            <person name="Bajic V."/>
            <person name="Stingl U."/>
        </authorList>
    </citation>
    <scope>NUCLEOTIDE SEQUENCE [LARGE SCALE GENOMIC DNA]</scope>
    <source>
        <strain evidence="1">SCGC-AAA833F18</strain>
    </source>
</reference>
<dbReference type="Gene3D" id="3.40.1350.10">
    <property type="match status" value="1"/>
</dbReference>
<dbReference type="EMBL" id="LHYO01000008">
    <property type="protein sequence ID" value="KXB09314.1"/>
    <property type="molecule type" value="Genomic_DNA"/>
</dbReference>
<evidence type="ECO:0000313" key="1">
    <source>
        <dbReference type="EMBL" id="KXB09314.1"/>
    </source>
</evidence>